<reference evidence="6" key="1">
    <citation type="journal article" date="2019" name="Int. J. Syst. Evol. Microbiol.">
        <title>The Global Catalogue of Microorganisms (GCM) 10K type strain sequencing project: providing services to taxonomists for standard genome sequencing and annotation.</title>
        <authorList>
            <consortium name="The Broad Institute Genomics Platform"/>
            <consortium name="The Broad Institute Genome Sequencing Center for Infectious Disease"/>
            <person name="Wu L."/>
            <person name="Ma J."/>
        </authorList>
    </citation>
    <scope>NUCLEOTIDE SEQUENCE [LARGE SCALE GENOMIC DNA]</scope>
    <source>
        <strain evidence="6">CGMCC 4.7643</strain>
    </source>
</reference>
<comment type="caution">
    <text evidence="5">The sequence shown here is derived from an EMBL/GenBank/DDBJ whole genome shotgun (WGS) entry which is preliminary data.</text>
</comment>
<dbReference type="Proteomes" id="UP001597419">
    <property type="component" value="Unassembled WGS sequence"/>
</dbReference>
<keyword evidence="3" id="KW-0804">Transcription</keyword>
<protein>
    <submittedName>
        <fullName evidence="5">Response regulator transcription factor</fullName>
    </submittedName>
</protein>
<evidence type="ECO:0000256" key="2">
    <source>
        <dbReference type="ARBA" id="ARBA00023125"/>
    </source>
</evidence>
<organism evidence="5 6">
    <name type="scientific">Amycolatopsis samaneae</name>
    <dbReference type="NCBI Taxonomy" id="664691"/>
    <lineage>
        <taxon>Bacteria</taxon>
        <taxon>Bacillati</taxon>
        <taxon>Actinomycetota</taxon>
        <taxon>Actinomycetes</taxon>
        <taxon>Pseudonocardiales</taxon>
        <taxon>Pseudonocardiaceae</taxon>
        <taxon>Amycolatopsis</taxon>
    </lineage>
</organism>
<evidence type="ECO:0000259" key="4">
    <source>
        <dbReference type="PROSITE" id="PS50043"/>
    </source>
</evidence>
<keyword evidence="6" id="KW-1185">Reference proteome</keyword>
<keyword evidence="2" id="KW-0238">DNA-binding</keyword>
<dbReference type="Gene3D" id="3.40.50.2300">
    <property type="match status" value="1"/>
</dbReference>
<dbReference type="InterPro" id="IPR039420">
    <property type="entry name" value="WalR-like"/>
</dbReference>
<feature type="domain" description="HTH luxR-type" evidence="4">
    <location>
        <begin position="144"/>
        <end position="209"/>
    </location>
</feature>
<dbReference type="PROSITE" id="PS50043">
    <property type="entry name" value="HTH_LUXR_2"/>
    <property type="match status" value="1"/>
</dbReference>
<sequence>MKPIRVLIQAPDPVKRAGIAAMLRSAEQIDILTEGERASADVLVIAEHTVGAAQLDGVRRLRATSATAPGPRCVVVTDRFDERDTLFAVQCGVVSILPGAHCTAGRLAMTVVGAVKGHSMLPRGLQSALLRQLDGLRRDVLEPNGLTLSGLGLRELDTIRLVADGFRTDEIATKLSCSEGTVKNVLRGAMQRLGLTNRTHVVAYAIRSGALA</sequence>
<accession>A0ABW5GLF6</accession>
<dbReference type="SUPFAM" id="SSF46894">
    <property type="entry name" value="C-terminal effector domain of the bipartite response regulators"/>
    <property type="match status" value="1"/>
</dbReference>
<dbReference type="PRINTS" id="PR00038">
    <property type="entry name" value="HTHLUXR"/>
</dbReference>
<evidence type="ECO:0000256" key="1">
    <source>
        <dbReference type="ARBA" id="ARBA00023015"/>
    </source>
</evidence>
<evidence type="ECO:0000313" key="6">
    <source>
        <dbReference type="Proteomes" id="UP001597419"/>
    </source>
</evidence>
<evidence type="ECO:0000313" key="5">
    <source>
        <dbReference type="EMBL" id="MFD2461634.1"/>
    </source>
</evidence>
<dbReference type="InterPro" id="IPR016032">
    <property type="entry name" value="Sig_transdc_resp-reg_C-effctor"/>
</dbReference>
<dbReference type="Pfam" id="PF00196">
    <property type="entry name" value="GerE"/>
    <property type="match status" value="1"/>
</dbReference>
<evidence type="ECO:0000256" key="3">
    <source>
        <dbReference type="ARBA" id="ARBA00023163"/>
    </source>
</evidence>
<name>A0ABW5GLF6_9PSEU</name>
<dbReference type="EMBL" id="JBHUKU010000014">
    <property type="protein sequence ID" value="MFD2461634.1"/>
    <property type="molecule type" value="Genomic_DNA"/>
</dbReference>
<gene>
    <name evidence="5" type="ORF">ACFSYJ_23715</name>
</gene>
<dbReference type="RefSeq" id="WP_345390222.1">
    <property type="nucleotide sequence ID" value="NZ_BAABHG010000004.1"/>
</dbReference>
<proteinExistence type="predicted"/>
<keyword evidence="1" id="KW-0805">Transcription regulation</keyword>
<dbReference type="PANTHER" id="PTHR43214:SF24">
    <property type="entry name" value="TRANSCRIPTIONAL REGULATORY PROTEIN NARL-RELATED"/>
    <property type="match status" value="1"/>
</dbReference>
<dbReference type="PANTHER" id="PTHR43214">
    <property type="entry name" value="TWO-COMPONENT RESPONSE REGULATOR"/>
    <property type="match status" value="1"/>
</dbReference>
<dbReference type="CDD" id="cd06170">
    <property type="entry name" value="LuxR_C_like"/>
    <property type="match status" value="1"/>
</dbReference>
<dbReference type="InterPro" id="IPR000792">
    <property type="entry name" value="Tscrpt_reg_LuxR_C"/>
</dbReference>
<dbReference type="SMART" id="SM00421">
    <property type="entry name" value="HTH_LUXR"/>
    <property type="match status" value="1"/>
</dbReference>